<evidence type="ECO:0000256" key="3">
    <source>
        <dbReference type="ARBA" id="ARBA00010117"/>
    </source>
</evidence>
<evidence type="ECO:0000256" key="5">
    <source>
        <dbReference type="ARBA" id="ARBA00022792"/>
    </source>
</evidence>
<protein>
    <submittedName>
        <fullName evidence="10">Uncharacterized protein</fullName>
    </submittedName>
</protein>
<evidence type="ECO:0000256" key="2">
    <source>
        <dbReference type="ARBA" id="ARBA00004673"/>
    </source>
</evidence>
<sequence>MIGVLRGAITRVGARSTPLVVQKCGHGIISGPPRVKISFTEKMVSMVILFACLAGPSFYIMSQFTNYRRLKHNL</sequence>
<evidence type="ECO:0000256" key="4">
    <source>
        <dbReference type="ARBA" id="ARBA00022692"/>
    </source>
</evidence>
<gene>
    <name evidence="10" type="ORF">NP493_368g02030</name>
</gene>
<organism evidence="10 11">
    <name type="scientific">Ridgeia piscesae</name>
    <name type="common">Tubeworm</name>
    <dbReference type="NCBI Taxonomy" id="27915"/>
    <lineage>
        <taxon>Eukaryota</taxon>
        <taxon>Metazoa</taxon>
        <taxon>Spiralia</taxon>
        <taxon>Lophotrochozoa</taxon>
        <taxon>Annelida</taxon>
        <taxon>Polychaeta</taxon>
        <taxon>Sedentaria</taxon>
        <taxon>Canalipalpata</taxon>
        <taxon>Sabellida</taxon>
        <taxon>Siboglinidae</taxon>
        <taxon>Ridgeia</taxon>
    </lineage>
</organism>
<comment type="caution">
    <text evidence="10">The sequence shown here is derived from an EMBL/GenBank/DDBJ whole genome shotgun (WGS) entry which is preliminary data.</text>
</comment>
<evidence type="ECO:0000313" key="11">
    <source>
        <dbReference type="Proteomes" id="UP001209878"/>
    </source>
</evidence>
<comment type="pathway">
    <text evidence="2">Energy metabolism; oxidative phosphorylation.</text>
</comment>
<proteinExistence type="inferred from homology"/>
<comment type="similarity">
    <text evidence="3">Belongs to the cytochrome c oxidase VIII family.</text>
</comment>
<feature type="transmembrane region" description="Helical" evidence="9">
    <location>
        <begin position="43"/>
        <end position="61"/>
    </location>
</feature>
<dbReference type="InterPro" id="IPR003205">
    <property type="entry name" value="Cyt_c_oxidase_su8"/>
</dbReference>
<keyword evidence="6 9" id="KW-1133">Transmembrane helix</keyword>
<dbReference type="GO" id="GO:0045277">
    <property type="term" value="C:respiratory chain complex IV"/>
    <property type="evidence" value="ECO:0007669"/>
    <property type="project" value="InterPro"/>
</dbReference>
<dbReference type="Pfam" id="PF02285">
    <property type="entry name" value="COX8"/>
    <property type="match status" value="1"/>
</dbReference>
<dbReference type="EMBL" id="JAODUO010000368">
    <property type="protein sequence ID" value="KAK2182082.1"/>
    <property type="molecule type" value="Genomic_DNA"/>
</dbReference>
<dbReference type="GO" id="GO:0006123">
    <property type="term" value="P:mitochondrial electron transport, cytochrome c to oxygen"/>
    <property type="evidence" value="ECO:0007669"/>
    <property type="project" value="InterPro"/>
</dbReference>
<evidence type="ECO:0000313" key="10">
    <source>
        <dbReference type="EMBL" id="KAK2182082.1"/>
    </source>
</evidence>
<evidence type="ECO:0000256" key="8">
    <source>
        <dbReference type="ARBA" id="ARBA00023136"/>
    </source>
</evidence>
<keyword evidence="8 9" id="KW-0472">Membrane</keyword>
<keyword evidence="4 9" id="KW-0812">Transmembrane</keyword>
<evidence type="ECO:0000256" key="1">
    <source>
        <dbReference type="ARBA" id="ARBA00004434"/>
    </source>
</evidence>
<keyword evidence="7" id="KW-0496">Mitochondrion</keyword>
<dbReference type="AlphaFoldDB" id="A0AAD9L2L7"/>
<evidence type="ECO:0000256" key="6">
    <source>
        <dbReference type="ARBA" id="ARBA00022989"/>
    </source>
</evidence>
<reference evidence="10" key="1">
    <citation type="journal article" date="2023" name="Mol. Biol. Evol.">
        <title>Third-Generation Sequencing Reveals the Adaptive Role of the Epigenome in Three Deep-Sea Polychaetes.</title>
        <authorList>
            <person name="Perez M."/>
            <person name="Aroh O."/>
            <person name="Sun Y."/>
            <person name="Lan Y."/>
            <person name="Juniper S.K."/>
            <person name="Young C.R."/>
            <person name="Angers B."/>
            <person name="Qian P.Y."/>
        </authorList>
    </citation>
    <scope>NUCLEOTIDE SEQUENCE</scope>
    <source>
        <strain evidence="10">R07B-5</strain>
    </source>
</reference>
<comment type="subcellular location">
    <subcellularLocation>
        <location evidence="1">Mitochondrion inner membrane</location>
        <topology evidence="1">Single-pass membrane protein</topology>
    </subcellularLocation>
</comment>
<evidence type="ECO:0000256" key="7">
    <source>
        <dbReference type="ARBA" id="ARBA00023128"/>
    </source>
</evidence>
<keyword evidence="5" id="KW-0999">Mitochondrion inner membrane</keyword>
<accession>A0AAD9L2L7</accession>
<dbReference type="Proteomes" id="UP001209878">
    <property type="component" value="Unassembled WGS sequence"/>
</dbReference>
<dbReference type="SUPFAM" id="SSF81431">
    <property type="entry name" value="Mitochondrial cytochrome c oxidase subunit VIIIb (aka IX)"/>
    <property type="match status" value="1"/>
</dbReference>
<dbReference type="InterPro" id="IPR036548">
    <property type="entry name" value="Cyt_c_oxidase_su8_sf"/>
</dbReference>
<dbReference type="Gene3D" id="4.10.81.10">
    <property type="entry name" value="Cytochrome c oxidase, subunit 8"/>
    <property type="match status" value="1"/>
</dbReference>
<keyword evidence="11" id="KW-1185">Reference proteome</keyword>
<name>A0AAD9L2L7_RIDPI</name>
<dbReference type="GO" id="GO:0005743">
    <property type="term" value="C:mitochondrial inner membrane"/>
    <property type="evidence" value="ECO:0007669"/>
    <property type="project" value="UniProtKB-SubCell"/>
</dbReference>
<evidence type="ECO:0000256" key="9">
    <source>
        <dbReference type="SAM" id="Phobius"/>
    </source>
</evidence>